<dbReference type="GO" id="GO:1990498">
    <property type="term" value="C:mitotic spindle microtubule"/>
    <property type="evidence" value="ECO:0007669"/>
    <property type="project" value="UniProtKB-ARBA"/>
</dbReference>
<dbReference type="SUPFAM" id="SSF48371">
    <property type="entry name" value="ARM repeat"/>
    <property type="match status" value="1"/>
</dbReference>
<dbReference type="GO" id="GO:0044732">
    <property type="term" value="C:mitotic spindle pole body"/>
    <property type="evidence" value="ECO:0007669"/>
    <property type="project" value="UniProtKB-ARBA"/>
</dbReference>
<accession>A0A2T0FH85</accession>
<feature type="domain" description="TOG" evidence="5">
    <location>
        <begin position="1"/>
        <end position="230"/>
    </location>
</feature>
<sequence length="763" mass="82698">MDDEEDYSKLSLTERWTHSKWNVRQGAYKEAAEAFAKSDASLAPFASDPSLLKSAATDANVNALDSGVRAVAAFLAYADLVVCSKVTAEVLRPMAEKGLGAVKPAVKAATVETILAFVESSSDPSATVTELTELTAHKLPKVIAASIASLTAIYTQFGTQAVDPKPALAVLPKLFAHTDRTVRAEAVKLSLALSCYIGAPAISAVLCDIKPVQLKELQEQFASAPALSPTRTLRIKASSGAADSSMHDEVVEESEPVEIDPYDLAPTVNVMAKIPVTYERMMTSSKWKERKEMLDEIVNILNVPKMNTESDYMNLVRTLLPIIAKDANIMCATQAMIAIMHLSNGLRSSFGRYASRDLLQAIVDRFKEKKVTVLEAASGALHALVQSLSLTDVFDTVVGNFSSKVPQIKIECTKFVASELAQAKEIPPHAVIQEVVAAGIKLMNDTQESVRRQSAILLGTIMKMVGERALASALQSLDDIRMAKVREAYESAVVSVKPTVPTTKAAPAASSARSAARPMAAPPRRREAPSAPPAASPPKPPAATPVKKSGARTVHGAEFTPARQPPAARRRMVSPIKPPAERPIARPSRLTAPQEAHPDMDFDSDIEELQRTIRRLEDQCESYKVRLEAEQSRREAVDAENQALREQLNAARQSQNDMESVSVRMNSMSLDSRRISALRPLSRSSSGGAGGNGEEPHHRSHSRLVPIAPPSDPPKTPARSPRMSMPAQMESSPVSQENWRRAAEVTSELKRRIEAMKRQRGTA</sequence>
<dbReference type="RefSeq" id="XP_024664285.1">
    <property type="nucleotide sequence ID" value="XM_024808517.1"/>
</dbReference>
<reference evidence="6 7" key="1">
    <citation type="submission" date="2017-04" db="EMBL/GenBank/DDBJ databases">
        <title>Genome sequencing of [Candida] sorbophila.</title>
        <authorList>
            <person name="Ahn J.O."/>
        </authorList>
    </citation>
    <scope>NUCLEOTIDE SEQUENCE [LARGE SCALE GENOMIC DNA]</scope>
    <source>
        <strain evidence="6 7">DS02</strain>
    </source>
</reference>
<evidence type="ECO:0000313" key="7">
    <source>
        <dbReference type="Proteomes" id="UP000238350"/>
    </source>
</evidence>
<evidence type="ECO:0000313" key="6">
    <source>
        <dbReference type="EMBL" id="PRT54340.1"/>
    </source>
</evidence>
<evidence type="ECO:0000256" key="2">
    <source>
        <dbReference type="ARBA" id="ARBA00022490"/>
    </source>
</evidence>
<dbReference type="SMART" id="SM01349">
    <property type="entry name" value="TOG"/>
    <property type="match status" value="2"/>
</dbReference>
<feature type="region of interest" description="Disordered" evidence="4">
    <location>
        <begin position="669"/>
        <end position="745"/>
    </location>
</feature>
<dbReference type="PANTHER" id="PTHR12609">
    <property type="entry name" value="MICROTUBULE ASSOCIATED PROTEIN XMAP215"/>
    <property type="match status" value="1"/>
</dbReference>
<evidence type="ECO:0000256" key="1">
    <source>
        <dbReference type="ARBA" id="ARBA00004317"/>
    </source>
</evidence>
<comment type="subcellular location">
    <subcellularLocation>
        <location evidence="1">Cytoplasm</location>
        <location evidence="1">Cytoskeleton</location>
        <location evidence="1">Microtubule organizing center</location>
        <location evidence="1">Spindle pole body</location>
    </subcellularLocation>
</comment>
<feature type="compositionally biased region" description="Pro residues" evidence="4">
    <location>
        <begin position="530"/>
        <end position="543"/>
    </location>
</feature>
<dbReference type="InterPro" id="IPR045110">
    <property type="entry name" value="XMAP215"/>
</dbReference>
<dbReference type="AlphaFoldDB" id="A0A2T0FH85"/>
<keyword evidence="3" id="KW-0206">Cytoskeleton</keyword>
<dbReference type="STRING" id="45607.A0A2T0FH85"/>
<evidence type="ECO:0000259" key="5">
    <source>
        <dbReference type="SMART" id="SM01349"/>
    </source>
</evidence>
<dbReference type="GO" id="GO:0051010">
    <property type="term" value="F:microtubule plus-end binding"/>
    <property type="evidence" value="ECO:0007669"/>
    <property type="project" value="InterPro"/>
</dbReference>
<feature type="compositionally biased region" description="Low complexity" evidence="4">
    <location>
        <begin position="675"/>
        <end position="686"/>
    </location>
</feature>
<dbReference type="Pfam" id="PF21042">
    <property type="entry name" value="Stu2_CTS"/>
    <property type="match status" value="1"/>
</dbReference>
<dbReference type="GO" id="GO:0051315">
    <property type="term" value="P:attachment of mitotic spindle microtubules to kinetochore"/>
    <property type="evidence" value="ECO:0007669"/>
    <property type="project" value="UniProtKB-ARBA"/>
</dbReference>
<proteinExistence type="predicted"/>
<gene>
    <name evidence="6" type="ORF">B9G98_01960</name>
</gene>
<feature type="region of interest" description="Disordered" evidence="4">
    <location>
        <begin position="501"/>
        <end position="601"/>
    </location>
</feature>
<comment type="caution">
    <text evidence="6">The sequence shown here is derived from an EMBL/GenBank/DDBJ whole genome shotgun (WGS) entry which is preliminary data.</text>
</comment>
<dbReference type="InterPro" id="IPR048491">
    <property type="entry name" value="XMAP215_CLASP_TOG"/>
</dbReference>
<evidence type="ECO:0000256" key="3">
    <source>
        <dbReference type="ARBA" id="ARBA00023212"/>
    </source>
</evidence>
<dbReference type="Proteomes" id="UP000238350">
    <property type="component" value="Unassembled WGS sequence"/>
</dbReference>
<dbReference type="Pfam" id="PF21041">
    <property type="entry name" value="XMAP215_CLASP_TOG"/>
    <property type="match status" value="2"/>
</dbReference>
<dbReference type="GO" id="GO:0030951">
    <property type="term" value="P:establishment or maintenance of microtubule cytoskeleton polarity"/>
    <property type="evidence" value="ECO:0007669"/>
    <property type="project" value="InterPro"/>
</dbReference>
<dbReference type="GO" id="GO:0000022">
    <property type="term" value="P:mitotic spindle elongation"/>
    <property type="evidence" value="ECO:0007669"/>
    <property type="project" value="UniProtKB-ARBA"/>
</dbReference>
<keyword evidence="7" id="KW-1185">Reference proteome</keyword>
<organism evidence="6 7">
    <name type="scientific">Wickerhamiella sorbophila</name>
    <dbReference type="NCBI Taxonomy" id="45607"/>
    <lineage>
        <taxon>Eukaryota</taxon>
        <taxon>Fungi</taxon>
        <taxon>Dikarya</taxon>
        <taxon>Ascomycota</taxon>
        <taxon>Saccharomycotina</taxon>
        <taxon>Dipodascomycetes</taxon>
        <taxon>Dipodascales</taxon>
        <taxon>Trichomonascaceae</taxon>
        <taxon>Wickerhamiella</taxon>
    </lineage>
</organism>
<dbReference type="GO" id="GO:1990571">
    <property type="term" value="P:meiotic centromere clustering"/>
    <property type="evidence" value="ECO:0007669"/>
    <property type="project" value="UniProtKB-ARBA"/>
</dbReference>
<dbReference type="InterPro" id="IPR016024">
    <property type="entry name" value="ARM-type_fold"/>
</dbReference>
<dbReference type="InterPro" id="IPR011989">
    <property type="entry name" value="ARM-like"/>
</dbReference>
<dbReference type="GO" id="GO:0099070">
    <property type="term" value="C:static microtubule bundle"/>
    <property type="evidence" value="ECO:0007669"/>
    <property type="project" value="UniProtKB-ARBA"/>
</dbReference>
<feature type="domain" description="TOG" evidence="5">
    <location>
        <begin position="263"/>
        <end position="498"/>
    </location>
</feature>
<feature type="compositionally biased region" description="Pro residues" evidence="4">
    <location>
        <begin position="707"/>
        <end position="716"/>
    </location>
</feature>
<keyword evidence="2" id="KW-0963">Cytoplasm</keyword>
<dbReference type="InterPro" id="IPR048492">
    <property type="entry name" value="Stu2_CTS"/>
</dbReference>
<feature type="compositionally biased region" description="Low complexity" evidence="4">
    <location>
        <begin position="501"/>
        <end position="519"/>
    </location>
</feature>
<dbReference type="GO" id="GO:0046785">
    <property type="term" value="P:microtubule polymerization"/>
    <property type="evidence" value="ECO:0007669"/>
    <property type="project" value="InterPro"/>
</dbReference>
<dbReference type="GO" id="GO:0061863">
    <property type="term" value="F:microtubule plus end polymerase"/>
    <property type="evidence" value="ECO:0007669"/>
    <property type="project" value="InterPro"/>
</dbReference>
<dbReference type="EMBL" id="NDIQ01000021">
    <property type="protein sequence ID" value="PRT54340.1"/>
    <property type="molecule type" value="Genomic_DNA"/>
</dbReference>
<name>A0A2T0FH85_9ASCO</name>
<dbReference type="GO" id="GO:0000776">
    <property type="term" value="C:kinetochore"/>
    <property type="evidence" value="ECO:0007669"/>
    <property type="project" value="UniProtKB-ARBA"/>
</dbReference>
<evidence type="ECO:0000256" key="4">
    <source>
        <dbReference type="SAM" id="MobiDB-lite"/>
    </source>
</evidence>
<protein>
    <submittedName>
        <fullName evidence="6">Spindle pole body component alp14</fullName>
    </submittedName>
</protein>
<dbReference type="FunFam" id="1.25.10.10:FF:000019">
    <property type="entry name" value="Cytoskeleton-associated protein 5"/>
    <property type="match status" value="1"/>
</dbReference>
<dbReference type="GeneID" id="36515708"/>
<dbReference type="InterPro" id="IPR034085">
    <property type="entry name" value="TOG"/>
</dbReference>
<dbReference type="OrthoDB" id="205662at2759"/>
<dbReference type="GO" id="GO:0005881">
    <property type="term" value="C:cytoplasmic microtubule"/>
    <property type="evidence" value="ECO:0007669"/>
    <property type="project" value="UniProtKB-ARBA"/>
</dbReference>
<dbReference type="Gene3D" id="1.25.10.10">
    <property type="entry name" value="Leucine-rich Repeat Variant"/>
    <property type="match status" value="2"/>
</dbReference>